<keyword evidence="2" id="KW-1185">Reference proteome</keyword>
<protein>
    <submittedName>
        <fullName evidence="1">Uncharacterized protein</fullName>
    </submittedName>
</protein>
<proteinExistence type="predicted"/>
<name>A0A9D4UFB3_ADICA</name>
<sequence>MAPIAPHGLSAYELTSRWYISVWTMQEAALPRGRRYTCISAGGGPNLINFSPEECRNSEEFEEKVHEFEGNKGLYYKELSSKVDVISEDTLYENLDRL</sequence>
<gene>
    <name evidence="1" type="ORF">GOP47_0017293</name>
</gene>
<organism evidence="1 2">
    <name type="scientific">Adiantum capillus-veneris</name>
    <name type="common">Maidenhair fern</name>
    <dbReference type="NCBI Taxonomy" id="13818"/>
    <lineage>
        <taxon>Eukaryota</taxon>
        <taxon>Viridiplantae</taxon>
        <taxon>Streptophyta</taxon>
        <taxon>Embryophyta</taxon>
        <taxon>Tracheophyta</taxon>
        <taxon>Polypodiopsida</taxon>
        <taxon>Polypodiidae</taxon>
        <taxon>Polypodiales</taxon>
        <taxon>Pteridineae</taxon>
        <taxon>Pteridaceae</taxon>
        <taxon>Vittarioideae</taxon>
        <taxon>Adiantum</taxon>
    </lineage>
</organism>
<comment type="caution">
    <text evidence="1">The sequence shown here is derived from an EMBL/GenBank/DDBJ whole genome shotgun (WGS) entry which is preliminary data.</text>
</comment>
<reference evidence="1" key="1">
    <citation type="submission" date="2021-01" db="EMBL/GenBank/DDBJ databases">
        <title>Adiantum capillus-veneris genome.</title>
        <authorList>
            <person name="Fang Y."/>
            <person name="Liao Q."/>
        </authorList>
    </citation>
    <scope>NUCLEOTIDE SEQUENCE</scope>
    <source>
        <strain evidence="1">H3</strain>
        <tissue evidence="1">Leaf</tissue>
    </source>
</reference>
<dbReference type="AlphaFoldDB" id="A0A9D4UFB3"/>
<accession>A0A9D4UFB3</accession>
<evidence type="ECO:0000313" key="2">
    <source>
        <dbReference type="Proteomes" id="UP000886520"/>
    </source>
</evidence>
<evidence type="ECO:0000313" key="1">
    <source>
        <dbReference type="EMBL" id="KAI5066765.1"/>
    </source>
</evidence>
<dbReference type="Proteomes" id="UP000886520">
    <property type="component" value="Chromosome 17"/>
</dbReference>
<dbReference type="EMBL" id="JABFUD020000017">
    <property type="protein sequence ID" value="KAI5066765.1"/>
    <property type="molecule type" value="Genomic_DNA"/>
</dbReference>